<dbReference type="InterPro" id="IPR052030">
    <property type="entry name" value="Peptidase_M20/M20A_hydrolases"/>
</dbReference>
<dbReference type="Gene3D" id="3.40.50.10740">
    <property type="entry name" value="Class I glutamine amidotransferase-like"/>
    <property type="match status" value="1"/>
</dbReference>
<dbReference type="SUPFAM" id="SSF141986">
    <property type="entry name" value="LD-carboxypeptidase A C-terminal domain-like"/>
    <property type="match status" value="1"/>
</dbReference>
<dbReference type="Pfam" id="PF07687">
    <property type="entry name" value="M20_dimer"/>
    <property type="match status" value="1"/>
</dbReference>
<dbReference type="Gene3D" id="3.30.70.360">
    <property type="match status" value="1"/>
</dbReference>
<dbReference type="NCBIfam" id="TIGR01891">
    <property type="entry name" value="amidohydrolases"/>
    <property type="match status" value="1"/>
</dbReference>
<dbReference type="InterPro" id="IPR040921">
    <property type="entry name" value="Peptidase_S66C"/>
</dbReference>
<dbReference type="SUPFAM" id="SSF53187">
    <property type="entry name" value="Zn-dependent exopeptidases"/>
    <property type="match status" value="1"/>
</dbReference>
<gene>
    <name evidence="4" type="ORF">HMPREF9282_01485</name>
</gene>
<protein>
    <submittedName>
        <fullName evidence="4">Amidohydrolase</fullName>
    </submittedName>
</protein>
<evidence type="ECO:0000259" key="2">
    <source>
        <dbReference type="Pfam" id="PF07687"/>
    </source>
</evidence>
<name>K9DGH1_9FIRM</name>
<evidence type="ECO:0000313" key="5">
    <source>
        <dbReference type="Proteomes" id="UP000009891"/>
    </source>
</evidence>
<dbReference type="STRING" id="883156.HMPREF9282_01485"/>
<dbReference type="PATRIC" id="fig|883156.3.peg.1444"/>
<dbReference type="GO" id="GO:0046657">
    <property type="term" value="P:folic acid catabolic process"/>
    <property type="evidence" value="ECO:0007669"/>
    <property type="project" value="TreeGrafter"/>
</dbReference>
<dbReference type="RefSeq" id="WP_006556372.1">
    <property type="nucleotide sequence ID" value="NZ_JH992937.1"/>
</dbReference>
<reference evidence="4 5" key="1">
    <citation type="submission" date="2012-09" db="EMBL/GenBank/DDBJ databases">
        <title>The Genome Sequence of Veillonella ratti ACS-216-V-COL6B.</title>
        <authorList>
            <consortium name="The Broad Institute Genome Sequencing Platform"/>
            <person name="Earl A."/>
            <person name="Ward D."/>
            <person name="Feldgarden M."/>
            <person name="Gevers D."/>
            <person name="Saerens B."/>
            <person name="Vaneechoutte M."/>
            <person name="Walker B."/>
            <person name="Young S.K."/>
            <person name="Zeng Q."/>
            <person name="Gargeya S."/>
            <person name="Fitzgerald M."/>
            <person name="Haas B."/>
            <person name="Abouelleil A."/>
            <person name="Alvarado L."/>
            <person name="Arachchi H.M."/>
            <person name="Berlin A."/>
            <person name="Chapman S.B."/>
            <person name="Goldberg J."/>
            <person name="Griggs A."/>
            <person name="Gujja S."/>
            <person name="Hansen M."/>
            <person name="Howarth C."/>
            <person name="Imamovic A."/>
            <person name="Larimer J."/>
            <person name="McCowen C."/>
            <person name="Montmayeur A."/>
            <person name="Murphy C."/>
            <person name="Neiman D."/>
            <person name="Pearson M."/>
            <person name="Priest M."/>
            <person name="Roberts A."/>
            <person name="Saif S."/>
            <person name="Shea T."/>
            <person name="Sisk P."/>
            <person name="Sykes S."/>
            <person name="Wortman J."/>
            <person name="Nusbaum C."/>
            <person name="Birren B."/>
        </authorList>
    </citation>
    <scope>NUCLEOTIDE SEQUENCE [LARGE SCALE GENOMIC DNA]</scope>
    <source>
        <strain evidence="4 5">ACS-216-V-Col6b</strain>
    </source>
</reference>
<dbReference type="Proteomes" id="UP000009891">
    <property type="component" value="Unassembled WGS sequence"/>
</dbReference>
<feature type="domain" description="Peptidase M20 dimerisation" evidence="2">
    <location>
        <begin position="545"/>
        <end position="624"/>
    </location>
</feature>
<dbReference type="SUPFAM" id="SSF52317">
    <property type="entry name" value="Class I glutamine amidotransferase-like"/>
    <property type="match status" value="1"/>
</dbReference>
<dbReference type="SUPFAM" id="SSF55031">
    <property type="entry name" value="Bacterial exopeptidase dimerisation domain"/>
    <property type="match status" value="1"/>
</dbReference>
<dbReference type="GO" id="GO:0016805">
    <property type="term" value="F:dipeptidase activity"/>
    <property type="evidence" value="ECO:0007669"/>
    <property type="project" value="TreeGrafter"/>
</dbReference>
<dbReference type="Gene3D" id="3.40.630.10">
    <property type="entry name" value="Zn peptidases"/>
    <property type="match status" value="1"/>
</dbReference>
<organism evidence="4 5">
    <name type="scientific">Veillonella seminalis ACS-216-V-Col6b</name>
    <dbReference type="NCBI Taxonomy" id="883156"/>
    <lineage>
        <taxon>Bacteria</taxon>
        <taxon>Bacillati</taxon>
        <taxon>Bacillota</taxon>
        <taxon>Negativicutes</taxon>
        <taxon>Veillonellales</taxon>
        <taxon>Veillonellaceae</taxon>
        <taxon>Veillonella</taxon>
    </lineage>
</organism>
<evidence type="ECO:0000259" key="1">
    <source>
        <dbReference type="Pfam" id="PF02016"/>
    </source>
</evidence>
<dbReference type="PANTHER" id="PTHR30575:SF0">
    <property type="entry name" value="XAA-ARG DIPEPTIDASE"/>
    <property type="match status" value="1"/>
</dbReference>
<dbReference type="Pfam" id="PF02016">
    <property type="entry name" value="Peptidase_S66"/>
    <property type="match status" value="1"/>
</dbReference>
<dbReference type="InterPro" id="IPR027478">
    <property type="entry name" value="LdcA_N"/>
</dbReference>
<evidence type="ECO:0000259" key="3">
    <source>
        <dbReference type="Pfam" id="PF17676"/>
    </source>
</evidence>
<dbReference type="PANTHER" id="PTHR30575">
    <property type="entry name" value="PEPTIDASE M20"/>
    <property type="match status" value="1"/>
</dbReference>
<dbReference type="eggNOG" id="COG1619">
    <property type="taxonomic scope" value="Bacteria"/>
</dbReference>
<dbReference type="CDD" id="cd07025">
    <property type="entry name" value="Peptidase_S66"/>
    <property type="match status" value="1"/>
</dbReference>
<proteinExistence type="predicted"/>
<dbReference type="InterPro" id="IPR029062">
    <property type="entry name" value="Class_I_gatase-like"/>
</dbReference>
<accession>K9DGH1</accession>
<sequence>MDWILPKRLQPGMTLAFTAPASATEENLEALEALVKEHGYKSVFGASCYRHGLYGGTPEEQAAEFNAFMTDDSCDAVIALRGGYGTVRYLDLLDYEGIRKSQKPFVGYSDCTALHTAIGRYSRLVTYHGPMGVDWLKPGREKDVAHLFDLLEGKTTVVEPLPAPPHGFIGANMEEGRLIGGNLAILCSLGGTPYAPNPEDWDDAVLLLEDIGEPPYKIDRMLQQLRRQGVLSRVKGVALGTFTDCEDEDEPDYEIGAHVMDYMMAERDEAAPEPFVCYVPTGHGRPHQALPLGSYVSFRAISNTLVLFPYCEAALAEIEKLNDMPVDADTAVTVGLVKEVNTADVMNGNTDVVADVTTESVAVLNTYADSLAAREARIHEAVKAMEQPLIDLSAYLHDNPEVGLTEHKAVAAITKVLKNKAFTVKTDVSDGTIPELATSLKADKGNMDSFFKMAFLGEYDALPGLGHGCGHNLIAAMSVGAAIGFAAAVPEALTTFFGCPAEETVGGKVFMANAGVFNGYAGALLTHPADVNELGGSSLASHPLEVKFIGRSAHVADLEDHGINALTCAVELYTAVNALKAQWGDEVVIGQIFTEAGEAPNMIPAEAVLHMTVRAHTVEFLEDIVLPAVRSKAEEIAKAQGAKVAMRHYEPLFKDLREDKTWRDLAQAVMTEWGATPTILPDNVAEGSTDMGNVSHVVPTVQLTLAIGEDMGLHTPEFAARAGSPEGLVMIQKGAHIMAITALRYWWRYGRDFDRAIE</sequence>
<feature type="domain" description="LD-carboxypeptidase N-terminal" evidence="1">
    <location>
        <begin position="16"/>
        <end position="129"/>
    </location>
</feature>
<dbReference type="InterPro" id="IPR027461">
    <property type="entry name" value="Carboxypeptidase_A_C_sf"/>
</dbReference>
<dbReference type="AlphaFoldDB" id="K9DGH1"/>
<dbReference type="EMBL" id="AHAF01000016">
    <property type="protein sequence ID" value="EKU77927.1"/>
    <property type="molecule type" value="Genomic_DNA"/>
</dbReference>
<feature type="domain" description="LD-carboxypeptidase C-terminal" evidence="3">
    <location>
        <begin position="175"/>
        <end position="296"/>
    </location>
</feature>
<keyword evidence="4" id="KW-0378">Hydrolase</keyword>
<dbReference type="InterPro" id="IPR017439">
    <property type="entry name" value="Amidohydrolase"/>
</dbReference>
<dbReference type="eggNOG" id="COG1473">
    <property type="taxonomic scope" value="Bacteria"/>
</dbReference>
<dbReference type="InterPro" id="IPR036264">
    <property type="entry name" value="Bact_exopeptidase_dim_dom"/>
</dbReference>
<dbReference type="Pfam" id="PF17676">
    <property type="entry name" value="Peptidase_S66C"/>
    <property type="match status" value="1"/>
</dbReference>
<dbReference type="Gene3D" id="3.50.30.60">
    <property type="entry name" value="LD-carboxypeptidase A C-terminal domain-like"/>
    <property type="match status" value="1"/>
</dbReference>
<dbReference type="GO" id="GO:0071713">
    <property type="term" value="F:para-aminobenzoyl-glutamate hydrolase activity"/>
    <property type="evidence" value="ECO:0007669"/>
    <property type="project" value="TreeGrafter"/>
</dbReference>
<dbReference type="InterPro" id="IPR040449">
    <property type="entry name" value="Peptidase_S66_N"/>
</dbReference>
<keyword evidence="5" id="KW-1185">Reference proteome</keyword>
<evidence type="ECO:0000313" key="4">
    <source>
        <dbReference type="EMBL" id="EKU77927.1"/>
    </source>
</evidence>
<dbReference type="InterPro" id="IPR011650">
    <property type="entry name" value="Peptidase_M20_dimer"/>
</dbReference>
<dbReference type="GO" id="GO:0005737">
    <property type="term" value="C:cytoplasm"/>
    <property type="evidence" value="ECO:0007669"/>
    <property type="project" value="TreeGrafter"/>
</dbReference>
<dbReference type="HOGENOM" id="CLU_367582_0_0_9"/>
<comment type="caution">
    <text evidence="4">The sequence shown here is derived from an EMBL/GenBank/DDBJ whole genome shotgun (WGS) entry which is preliminary data.</text>
</comment>